<evidence type="ECO:0000313" key="3">
    <source>
        <dbReference type="EMBL" id="HIS92179.1"/>
    </source>
</evidence>
<organism evidence="3 4">
    <name type="scientific">Candidatus Alectryocaccomicrobium excrementavium</name>
    <dbReference type="NCBI Taxonomy" id="2840668"/>
    <lineage>
        <taxon>Bacteria</taxon>
        <taxon>Bacillati</taxon>
        <taxon>Bacillota</taxon>
        <taxon>Clostridia</taxon>
        <taxon>Candidatus Alectryocaccomicrobium</taxon>
    </lineage>
</organism>
<evidence type="ECO:0000259" key="1">
    <source>
        <dbReference type="Pfam" id="PF05848"/>
    </source>
</evidence>
<evidence type="ECO:0000259" key="2">
    <source>
        <dbReference type="Pfam" id="PF17727"/>
    </source>
</evidence>
<dbReference type="Pfam" id="PF05848">
    <property type="entry name" value="CtsR"/>
    <property type="match status" value="1"/>
</dbReference>
<dbReference type="Gene3D" id="3.30.56.130">
    <property type="entry name" value="Transcriptional regulator CtsR, winged HTH domain"/>
    <property type="match status" value="1"/>
</dbReference>
<sequence length="157" mass="17384">MAQLSDSIEQFIKDLMEEDRQIELRRNELAQHFGCAPSQINYVLATRFSIDHGYVIESRRGGGGYVRIIRIQRSGDESSLAVLLKRIGRSIDEDSANAIISQLLESGIVSRNEALLMRAGVAQNALALPVSTKDVLRAAVFRNMVSQAFVNHQKGKG</sequence>
<dbReference type="Proteomes" id="UP000824140">
    <property type="component" value="Unassembled WGS sequence"/>
</dbReference>
<evidence type="ECO:0000313" key="4">
    <source>
        <dbReference type="Proteomes" id="UP000824140"/>
    </source>
</evidence>
<protein>
    <submittedName>
        <fullName evidence="3">CtsR family transcriptional regulator</fullName>
    </submittedName>
</protein>
<dbReference type="InterPro" id="IPR041908">
    <property type="entry name" value="CtsR_C_sf"/>
</dbReference>
<name>A0A9D1FZC3_9FIRM</name>
<comment type="caution">
    <text evidence="3">The sequence shown here is derived from an EMBL/GenBank/DDBJ whole genome shotgun (WGS) entry which is preliminary data.</text>
</comment>
<dbReference type="InterPro" id="IPR041902">
    <property type="entry name" value="CtsR_N_sf"/>
</dbReference>
<gene>
    <name evidence="3" type="ORF">IAA84_04095</name>
</gene>
<feature type="domain" description="CtsR N-terminal HTH" evidence="1">
    <location>
        <begin position="3"/>
        <end position="72"/>
    </location>
</feature>
<dbReference type="Pfam" id="PF17727">
    <property type="entry name" value="CtsR_C"/>
    <property type="match status" value="1"/>
</dbReference>
<dbReference type="Gene3D" id="1.10.1200.150">
    <property type="entry name" value="Transcriptional regulator CtsR, C-terminal domain"/>
    <property type="match status" value="1"/>
</dbReference>
<dbReference type="AlphaFoldDB" id="A0A9D1FZC3"/>
<proteinExistence type="predicted"/>
<dbReference type="EMBL" id="DVJN01000083">
    <property type="protein sequence ID" value="HIS92179.1"/>
    <property type="molecule type" value="Genomic_DNA"/>
</dbReference>
<reference evidence="3" key="1">
    <citation type="submission" date="2020-10" db="EMBL/GenBank/DDBJ databases">
        <authorList>
            <person name="Gilroy R."/>
        </authorList>
    </citation>
    <scope>NUCLEOTIDE SEQUENCE</scope>
    <source>
        <strain evidence="3">13766</strain>
    </source>
</reference>
<dbReference type="InterPro" id="IPR041473">
    <property type="entry name" value="CtsR_C"/>
</dbReference>
<reference evidence="3" key="2">
    <citation type="journal article" date="2021" name="PeerJ">
        <title>Extensive microbial diversity within the chicken gut microbiome revealed by metagenomics and culture.</title>
        <authorList>
            <person name="Gilroy R."/>
            <person name="Ravi A."/>
            <person name="Getino M."/>
            <person name="Pursley I."/>
            <person name="Horton D.L."/>
            <person name="Alikhan N.F."/>
            <person name="Baker D."/>
            <person name="Gharbi K."/>
            <person name="Hall N."/>
            <person name="Watson M."/>
            <person name="Adriaenssens E.M."/>
            <person name="Foster-Nyarko E."/>
            <person name="Jarju S."/>
            <person name="Secka A."/>
            <person name="Antonio M."/>
            <person name="Oren A."/>
            <person name="Chaudhuri R.R."/>
            <person name="La Ragione R."/>
            <person name="Hildebrand F."/>
            <person name="Pallen M.J."/>
        </authorList>
    </citation>
    <scope>NUCLEOTIDE SEQUENCE</scope>
    <source>
        <strain evidence="3">13766</strain>
    </source>
</reference>
<dbReference type="InterPro" id="IPR040465">
    <property type="entry name" value="CtsR_N"/>
</dbReference>
<feature type="domain" description="CtsR C-terminal dimerization" evidence="2">
    <location>
        <begin position="78"/>
        <end position="145"/>
    </location>
</feature>
<accession>A0A9D1FZC3</accession>